<gene>
    <name evidence="10" type="ORF">ACHAWU_001353</name>
</gene>
<dbReference type="Gene3D" id="2.40.100.10">
    <property type="entry name" value="Cyclophilin-like"/>
    <property type="match status" value="1"/>
</dbReference>
<feature type="repeat" description="WD" evidence="7">
    <location>
        <begin position="307"/>
        <end position="340"/>
    </location>
</feature>
<name>A0ABD3N7P8_9STRA</name>
<evidence type="ECO:0000256" key="8">
    <source>
        <dbReference type="SAM" id="MobiDB-lite"/>
    </source>
</evidence>
<organism evidence="10 11">
    <name type="scientific">Discostella pseudostelligera</name>
    <dbReference type="NCBI Taxonomy" id="259834"/>
    <lineage>
        <taxon>Eukaryota</taxon>
        <taxon>Sar</taxon>
        <taxon>Stramenopiles</taxon>
        <taxon>Ochrophyta</taxon>
        <taxon>Bacillariophyta</taxon>
        <taxon>Coscinodiscophyceae</taxon>
        <taxon>Thalassiosirophycidae</taxon>
        <taxon>Stephanodiscales</taxon>
        <taxon>Stephanodiscaceae</taxon>
        <taxon>Discostella</taxon>
    </lineage>
</organism>
<evidence type="ECO:0000256" key="1">
    <source>
        <dbReference type="ARBA" id="ARBA00000971"/>
    </source>
</evidence>
<keyword evidence="4" id="KW-0677">Repeat</keyword>
<feature type="repeat" description="WD" evidence="7">
    <location>
        <begin position="51"/>
        <end position="92"/>
    </location>
</feature>
<dbReference type="EC" id="5.2.1.8" evidence="2"/>
<feature type="region of interest" description="Disordered" evidence="8">
    <location>
        <begin position="89"/>
        <end position="108"/>
    </location>
</feature>
<comment type="caution">
    <text evidence="10">The sequence shown here is derived from an EMBL/GenBank/DDBJ whole genome shotgun (WGS) entry which is preliminary data.</text>
</comment>
<dbReference type="SUPFAM" id="SSF50891">
    <property type="entry name" value="Cyclophilin-like"/>
    <property type="match status" value="1"/>
</dbReference>
<evidence type="ECO:0000256" key="7">
    <source>
        <dbReference type="PROSITE-ProRule" id="PRU00221"/>
    </source>
</evidence>
<dbReference type="InterPro" id="IPR015943">
    <property type="entry name" value="WD40/YVTN_repeat-like_dom_sf"/>
</dbReference>
<feature type="compositionally biased region" description="Low complexity" evidence="8">
    <location>
        <begin position="230"/>
        <end position="239"/>
    </location>
</feature>
<dbReference type="GO" id="GO:0005634">
    <property type="term" value="C:nucleus"/>
    <property type="evidence" value="ECO:0007669"/>
    <property type="project" value="UniProtKB-ARBA"/>
</dbReference>
<protein>
    <recommendedName>
        <fullName evidence="2">peptidylprolyl isomerase</fullName>
        <ecNumber evidence="2">5.2.1.8</ecNumber>
    </recommendedName>
</protein>
<proteinExistence type="predicted"/>
<dbReference type="InterPro" id="IPR020892">
    <property type="entry name" value="Cyclophilin-type_PPIase_CS"/>
</dbReference>
<keyword evidence="3 7" id="KW-0853">WD repeat</keyword>
<evidence type="ECO:0000256" key="3">
    <source>
        <dbReference type="ARBA" id="ARBA00022574"/>
    </source>
</evidence>
<feature type="region of interest" description="Disordered" evidence="8">
    <location>
        <begin position="1"/>
        <end position="28"/>
    </location>
</feature>
<dbReference type="InterPro" id="IPR036322">
    <property type="entry name" value="WD40_repeat_dom_sf"/>
</dbReference>
<dbReference type="PANTHER" id="PTHR45625:SF4">
    <property type="entry name" value="PEPTIDYLPROLYL ISOMERASE DOMAIN AND WD REPEAT-CONTAINING PROTEIN 1"/>
    <property type="match status" value="1"/>
</dbReference>
<evidence type="ECO:0000313" key="10">
    <source>
        <dbReference type="EMBL" id="KAL3772129.1"/>
    </source>
</evidence>
<keyword evidence="6" id="KW-0413">Isomerase</keyword>
<dbReference type="Proteomes" id="UP001530293">
    <property type="component" value="Unassembled WGS sequence"/>
</dbReference>
<dbReference type="FunFam" id="2.40.100.10:FF:000003">
    <property type="entry name" value="Peptidylprolyl isomerase domain and WD repeat-containing 1"/>
    <property type="match status" value="1"/>
</dbReference>
<accession>A0ABD3N7P8</accession>
<sequence>MDSYSGSITKKRRLRQDDNDDDNNDIMPSTTSRQLVQQLQDVPTTHHYQVSYMHKQTVTHVCTSLRHGYVITGSADGVVKFWKRTSTSSSSSGAPGGASHGAAAAASAAGGGSSSSSRCLEFVKSYSSHVGPLLALITSQPNGDSAVSIGYDGTIKFYDVATFDVSGMIRTTSSSSSSSSNNTKMKFRLGRHAALMEREDLYLLVSTRAPTREEWQVDLREEKEMQLLRQQHQQQQQQQRTKDDSDDDDDDEDTGPLPQKPNTDTSSNKQHTSGSSNSSNNERTGVPAGSILLFSGTNLSPDPLRIISYHAAPVTAMSYHTSKHWVVSGDASGVLEVWNVPLSPSMGDGEDGVGSGGSIGQQQLPFESKFDTDLYALIKKKTYAIDIAISEGMTPGASNNSSSSSSGIHGHFAVYASDRKIRLFTFHGCKLVCMYDERLKIYDELLSSKKSSSTLGIDMIEYGKRKALECEMEDTYLLSGGVSTNPSTKQSYSTVMPSSEGNYHQRIHITFDNSGQYLLIPTIVGIKVINIQTHRVVATVGKGDASAVRFIHLCLCPGDAKINQQMQLARMGGSSAAIQHGGSEGPNDSLLIALAYGKRRFYAFSHHDPLSSHDQVEPGEDVILARDILNEAPDASDLLEATHLGRSNNNDEPAILTTASKAILRTTHGDISIKLFKDTPRTIQNFVGHAQSGYYDNVIFHRIIPGFMIQTGDPLGDGTGGESIWGGEFEDEIRRDLRHDRPFTVSMANAGPNTNGSQFFITTVPTPWLDNKHTVFGRVVGGMEVVMAIEGVKTDELDRPLSEVKILSIDLS</sequence>
<dbReference type="InterPro" id="IPR029000">
    <property type="entry name" value="Cyclophilin-like_dom_sf"/>
</dbReference>
<feature type="compositionally biased region" description="Acidic residues" evidence="8">
    <location>
        <begin position="244"/>
        <end position="254"/>
    </location>
</feature>
<dbReference type="PROSITE" id="PS50072">
    <property type="entry name" value="CSA_PPIASE_2"/>
    <property type="match status" value="1"/>
</dbReference>
<dbReference type="Gene3D" id="2.130.10.10">
    <property type="entry name" value="YVTN repeat-like/Quinoprotein amine dehydrogenase"/>
    <property type="match status" value="2"/>
</dbReference>
<dbReference type="PRINTS" id="PR00153">
    <property type="entry name" value="CSAPPISMRASE"/>
</dbReference>
<evidence type="ECO:0000256" key="5">
    <source>
        <dbReference type="ARBA" id="ARBA00023110"/>
    </source>
</evidence>
<dbReference type="GO" id="GO:0003755">
    <property type="term" value="F:peptidyl-prolyl cis-trans isomerase activity"/>
    <property type="evidence" value="ECO:0007669"/>
    <property type="project" value="UniProtKB-KW"/>
</dbReference>
<dbReference type="PROSITE" id="PS00170">
    <property type="entry name" value="CSA_PPIASE_1"/>
    <property type="match status" value="1"/>
</dbReference>
<evidence type="ECO:0000256" key="4">
    <source>
        <dbReference type="ARBA" id="ARBA00022737"/>
    </source>
</evidence>
<dbReference type="InterPro" id="IPR001680">
    <property type="entry name" value="WD40_rpt"/>
</dbReference>
<evidence type="ECO:0000313" key="11">
    <source>
        <dbReference type="Proteomes" id="UP001530293"/>
    </source>
</evidence>
<dbReference type="Pfam" id="PF00400">
    <property type="entry name" value="WD40"/>
    <property type="match status" value="2"/>
</dbReference>
<comment type="catalytic activity">
    <reaction evidence="1">
        <text>[protein]-peptidylproline (omega=180) = [protein]-peptidylproline (omega=0)</text>
        <dbReference type="Rhea" id="RHEA:16237"/>
        <dbReference type="Rhea" id="RHEA-COMP:10747"/>
        <dbReference type="Rhea" id="RHEA-COMP:10748"/>
        <dbReference type="ChEBI" id="CHEBI:83833"/>
        <dbReference type="ChEBI" id="CHEBI:83834"/>
        <dbReference type="EC" id="5.2.1.8"/>
    </reaction>
</comment>
<keyword evidence="11" id="KW-1185">Reference proteome</keyword>
<feature type="compositionally biased region" description="Polar residues" evidence="8">
    <location>
        <begin position="260"/>
        <end position="283"/>
    </location>
</feature>
<dbReference type="AlphaFoldDB" id="A0ABD3N7P8"/>
<dbReference type="EMBL" id="JALLBG020000016">
    <property type="protein sequence ID" value="KAL3772129.1"/>
    <property type="molecule type" value="Genomic_DNA"/>
</dbReference>
<dbReference type="PANTHER" id="PTHR45625">
    <property type="entry name" value="PEPTIDYL-PROLYL CIS-TRANS ISOMERASE-RELATED"/>
    <property type="match status" value="1"/>
</dbReference>
<feature type="domain" description="PPIase cyclophilin-type" evidence="9">
    <location>
        <begin position="669"/>
        <end position="811"/>
    </location>
</feature>
<dbReference type="InterPro" id="IPR044666">
    <property type="entry name" value="Cyclophilin_A-like"/>
</dbReference>
<dbReference type="InterPro" id="IPR002130">
    <property type="entry name" value="Cyclophilin-type_PPIase_dom"/>
</dbReference>
<keyword evidence="5" id="KW-0697">Rotamase</keyword>
<dbReference type="SUPFAM" id="SSF50978">
    <property type="entry name" value="WD40 repeat-like"/>
    <property type="match status" value="1"/>
</dbReference>
<evidence type="ECO:0000256" key="6">
    <source>
        <dbReference type="ARBA" id="ARBA00023235"/>
    </source>
</evidence>
<dbReference type="PROSITE" id="PS50082">
    <property type="entry name" value="WD_REPEATS_2"/>
    <property type="match status" value="2"/>
</dbReference>
<evidence type="ECO:0000256" key="2">
    <source>
        <dbReference type="ARBA" id="ARBA00013194"/>
    </source>
</evidence>
<reference evidence="10 11" key="1">
    <citation type="submission" date="2024-10" db="EMBL/GenBank/DDBJ databases">
        <title>Updated reference genomes for cyclostephanoid diatoms.</title>
        <authorList>
            <person name="Roberts W.R."/>
            <person name="Alverson A.J."/>
        </authorList>
    </citation>
    <scope>NUCLEOTIDE SEQUENCE [LARGE SCALE GENOMIC DNA]</scope>
    <source>
        <strain evidence="10 11">AJA232-27</strain>
    </source>
</reference>
<dbReference type="SMART" id="SM00320">
    <property type="entry name" value="WD40"/>
    <property type="match status" value="3"/>
</dbReference>
<evidence type="ECO:0000259" key="9">
    <source>
        <dbReference type="PROSITE" id="PS50072"/>
    </source>
</evidence>
<feature type="region of interest" description="Disordered" evidence="8">
    <location>
        <begin position="226"/>
        <end position="284"/>
    </location>
</feature>
<dbReference type="Pfam" id="PF00160">
    <property type="entry name" value="Pro_isomerase"/>
    <property type="match status" value="1"/>
</dbReference>